<feature type="transmembrane region" description="Helical" evidence="1">
    <location>
        <begin position="38"/>
        <end position="57"/>
    </location>
</feature>
<dbReference type="EMBL" id="JAOZEV010000001">
    <property type="protein sequence ID" value="MCV9930948.1"/>
    <property type="molecule type" value="Genomic_DNA"/>
</dbReference>
<keyword evidence="1" id="KW-0472">Membrane</keyword>
<organism evidence="3 4">
    <name type="scientific">Flavobacterium frigoritolerans</name>
    <dbReference type="NCBI Taxonomy" id="2987686"/>
    <lineage>
        <taxon>Bacteria</taxon>
        <taxon>Pseudomonadati</taxon>
        <taxon>Bacteroidota</taxon>
        <taxon>Flavobacteriia</taxon>
        <taxon>Flavobacteriales</taxon>
        <taxon>Flavobacteriaceae</taxon>
        <taxon>Flavobacterium</taxon>
    </lineage>
</organism>
<keyword evidence="1" id="KW-0812">Transmembrane</keyword>
<feature type="domain" description="PH" evidence="2">
    <location>
        <begin position="7"/>
        <end position="134"/>
    </location>
</feature>
<evidence type="ECO:0000256" key="1">
    <source>
        <dbReference type="SAM" id="Phobius"/>
    </source>
</evidence>
<evidence type="ECO:0000313" key="3">
    <source>
        <dbReference type="EMBL" id="MCV9930948.1"/>
    </source>
</evidence>
<keyword evidence="1" id="KW-1133">Transmembrane helix</keyword>
<accession>A0A9X2YXU2</accession>
<sequence length="162" mass="19456">MTLRISFLNQLKMLSDLIFITFVYFFMIYYFLSFDIKLIVYLLIPYFLMFIFPVLWLHFNYLNQTKDVVYEISKNVILKKRGIEILKYNNSDISEITFRLNGSKDTSNGTLAYSKYYYAKIKLLDESFFIITSLYSSKIDTILEENFKDVKITKEKVFYPMI</sequence>
<evidence type="ECO:0000313" key="4">
    <source>
        <dbReference type="Proteomes" id="UP001151133"/>
    </source>
</evidence>
<gene>
    <name evidence="3" type="ORF">OIU80_01505</name>
</gene>
<keyword evidence="4" id="KW-1185">Reference proteome</keyword>
<reference evidence="3" key="1">
    <citation type="submission" date="2022-10" db="EMBL/GenBank/DDBJ databases">
        <title>Two novel species of Flavobacterium.</title>
        <authorList>
            <person name="Liu Q."/>
            <person name="Xin Y.-H."/>
        </authorList>
    </citation>
    <scope>NUCLEOTIDE SEQUENCE</scope>
    <source>
        <strain evidence="3">LS1R47</strain>
    </source>
</reference>
<dbReference type="InterPro" id="IPR058916">
    <property type="entry name" value="PH_40"/>
</dbReference>
<comment type="caution">
    <text evidence="3">The sequence shown here is derived from an EMBL/GenBank/DDBJ whole genome shotgun (WGS) entry which is preliminary data.</text>
</comment>
<dbReference type="Proteomes" id="UP001151133">
    <property type="component" value="Unassembled WGS sequence"/>
</dbReference>
<proteinExistence type="predicted"/>
<dbReference type="AlphaFoldDB" id="A0A9X2YXU2"/>
<protein>
    <recommendedName>
        <fullName evidence="2">PH domain-containing protein</fullName>
    </recommendedName>
</protein>
<name>A0A9X2YXU2_9FLAO</name>
<dbReference type="RefSeq" id="WP_264285341.1">
    <property type="nucleotide sequence ID" value="NZ_JAOZEV010000001.1"/>
</dbReference>
<evidence type="ECO:0000259" key="2">
    <source>
        <dbReference type="Pfam" id="PF26566"/>
    </source>
</evidence>
<feature type="transmembrane region" description="Helical" evidence="1">
    <location>
        <begin position="12"/>
        <end position="32"/>
    </location>
</feature>
<dbReference type="Pfam" id="PF26566">
    <property type="entry name" value="PH_40"/>
    <property type="match status" value="1"/>
</dbReference>